<evidence type="ECO:0000313" key="3">
    <source>
        <dbReference type="Proteomes" id="UP001142374"/>
    </source>
</evidence>
<dbReference type="AlphaFoldDB" id="A0A9X2LPR1"/>
<dbReference type="Proteomes" id="UP001142374">
    <property type="component" value="Unassembled WGS sequence"/>
</dbReference>
<accession>A0A9X2LPR1</accession>
<keyword evidence="3" id="KW-1185">Reference proteome</keyword>
<reference evidence="2" key="1">
    <citation type="submission" date="2022-06" db="EMBL/GenBank/DDBJ databases">
        <title>WGS of actinobacteria.</title>
        <authorList>
            <person name="Thawai C."/>
        </authorList>
    </citation>
    <scope>NUCLEOTIDE SEQUENCE</scope>
    <source>
        <strain evidence="2">AA8</strain>
    </source>
</reference>
<evidence type="ECO:0000256" key="1">
    <source>
        <dbReference type="SAM" id="MobiDB-lite"/>
    </source>
</evidence>
<evidence type="ECO:0000313" key="2">
    <source>
        <dbReference type="EMBL" id="MCQ8775128.1"/>
    </source>
</evidence>
<protein>
    <submittedName>
        <fullName evidence="2">Uncharacterized protein</fullName>
    </submittedName>
</protein>
<proteinExistence type="predicted"/>
<comment type="caution">
    <text evidence="2">The sequence shown here is derived from an EMBL/GenBank/DDBJ whole genome shotgun (WGS) entry which is preliminary data.</text>
</comment>
<feature type="region of interest" description="Disordered" evidence="1">
    <location>
        <begin position="68"/>
        <end position="93"/>
    </location>
</feature>
<sequence>VRRCSAGPAVSVVVGWASLPGVVLGGDDEQHVSFESWLERDRLVVRTSILRPAALLASAQDELHTYLDASQATRTSPTSDGDPIPAAAFTPDS</sequence>
<gene>
    <name evidence="2" type="ORF">NQU55_36070</name>
</gene>
<feature type="compositionally biased region" description="Polar residues" evidence="1">
    <location>
        <begin position="68"/>
        <end position="79"/>
    </location>
</feature>
<feature type="non-terminal residue" evidence="2">
    <location>
        <position position="1"/>
    </location>
</feature>
<dbReference type="EMBL" id="JANIID010000076">
    <property type="protein sequence ID" value="MCQ8775128.1"/>
    <property type="molecule type" value="Genomic_DNA"/>
</dbReference>
<name>A0A9X2LPR1_9ACTN</name>
<organism evidence="2 3">
    <name type="scientific">Streptomyces telluris</name>
    <dbReference type="NCBI Taxonomy" id="2720021"/>
    <lineage>
        <taxon>Bacteria</taxon>
        <taxon>Bacillati</taxon>
        <taxon>Actinomycetota</taxon>
        <taxon>Actinomycetes</taxon>
        <taxon>Kitasatosporales</taxon>
        <taxon>Streptomycetaceae</taxon>
        <taxon>Streptomyces</taxon>
    </lineage>
</organism>